<feature type="compositionally biased region" description="Polar residues" evidence="1">
    <location>
        <begin position="1"/>
        <end position="31"/>
    </location>
</feature>
<organism evidence="2 3">
    <name type="scientific">Chitiniphilus eburneus</name>
    <dbReference type="NCBI Taxonomy" id="2571148"/>
    <lineage>
        <taxon>Bacteria</taxon>
        <taxon>Pseudomonadati</taxon>
        <taxon>Pseudomonadota</taxon>
        <taxon>Betaproteobacteria</taxon>
        <taxon>Neisseriales</taxon>
        <taxon>Chitinibacteraceae</taxon>
        <taxon>Chitiniphilus</taxon>
    </lineage>
</organism>
<dbReference type="RefSeq" id="WP_136775030.1">
    <property type="nucleotide sequence ID" value="NZ_CP156074.1"/>
</dbReference>
<dbReference type="AlphaFoldDB" id="A0A4U0PC04"/>
<dbReference type="Proteomes" id="UP000310016">
    <property type="component" value="Unassembled WGS sequence"/>
</dbReference>
<sequence length="260" mass="27258">MKTQSTPSNLPSTLQNYSRTGPNQAGKSTATPAKGLDNLMALAQPSDTAIGQRVGRLGQATLDMAQQFMGSFAEQLFGDQAKGMKVDFDSFELSAQSTASMATYSSQGAQGASQAAAFRLEDSSSFIGRGKLTTADGQVFDFEIEVRYQSIQEAAYASSSGADSQAAIPARDDAAPAARSNDLRTYFTGTSDDLLSQLSGTPVRQPFSMLLPKQDGSGDMLKLLGDLALRLMNLPGGSRYVDLANVGQDAAPASGIVDKA</sequence>
<proteinExistence type="predicted"/>
<evidence type="ECO:0000313" key="3">
    <source>
        <dbReference type="Proteomes" id="UP000310016"/>
    </source>
</evidence>
<keyword evidence="3" id="KW-1185">Reference proteome</keyword>
<name>A0A4U0PC04_9NEIS</name>
<feature type="region of interest" description="Disordered" evidence="1">
    <location>
        <begin position="1"/>
        <end position="32"/>
    </location>
</feature>
<evidence type="ECO:0000313" key="2">
    <source>
        <dbReference type="EMBL" id="TJZ64472.1"/>
    </source>
</evidence>
<reference evidence="2 3" key="1">
    <citation type="submission" date="2019-04" db="EMBL/GenBank/DDBJ databases">
        <title>Chitiniphilus eburnea sp. nov., a novel chitinolytic bacterium isolated from aquaculture sludge.</title>
        <authorList>
            <person name="Sheng M."/>
        </authorList>
    </citation>
    <scope>NUCLEOTIDE SEQUENCE [LARGE SCALE GENOMIC DNA]</scope>
    <source>
        <strain evidence="2 3">HX-2-15</strain>
    </source>
</reference>
<gene>
    <name evidence="2" type="ORF">FAZ21_19090</name>
</gene>
<dbReference type="OrthoDB" id="8701435at2"/>
<accession>A0A4U0PC04</accession>
<evidence type="ECO:0000256" key="1">
    <source>
        <dbReference type="SAM" id="MobiDB-lite"/>
    </source>
</evidence>
<comment type="caution">
    <text evidence="2">The sequence shown here is derived from an EMBL/GenBank/DDBJ whole genome shotgun (WGS) entry which is preliminary data.</text>
</comment>
<dbReference type="EMBL" id="SUMF01000046">
    <property type="protein sequence ID" value="TJZ64472.1"/>
    <property type="molecule type" value="Genomic_DNA"/>
</dbReference>
<protein>
    <submittedName>
        <fullName evidence="2">Uncharacterized protein</fullName>
    </submittedName>
</protein>